<dbReference type="EMBL" id="JBHSBI010000055">
    <property type="protein sequence ID" value="MFC4016059.1"/>
    <property type="molecule type" value="Genomic_DNA"/>
</dbReference>
<keyword evidence="1" id="KW-0472">Membrane</keyword>
<feature type="transmembrane region" description="Helical" evidence="1">
    <location>
        <begin position="12"/>
        <end position="32"/>
    </location>
</feature>
<protein>
    <submittedName>
        <fullName evidence="3">DUF2231 domain-containing protein</fullName>
    </submittedName>
</protein>
<keyword evidence="4" id="KW-1185">Reference proteome</keyword>
<evidence type="ECO:0000256" key="1">
    <source>
        <dbReference type="SAM" id="Phobius"/>
    </source>
</evidence>
<evidence type="ECO:0000313" key="4">
    <source>
        <dbReference type="Proteomes" id="UP001595851"/>
    </source>
</evidence>
<dbReference type="Proteomes" id="UP001595851">
    <property type="component" value="Unassembled WGS sequence"/>
</dbReference>
<reference evidence="4" key="1">
    <citation type="journal article" date="2019" name="Int. J. Syst. Evol. Microbiol.">
        <title>The Global Catalogue of Microorganisms (GCM) 10K type strain sequencing project: providing services to taxonomists for standard genome sequencing and annotation.</title>
        <authorList>
            <consortium name="The Broad Institute Genomics Platform"/>
            <consortium name="The Broad Institute Genome Sequencing Center for Infectious Disease"/>
            <person name="Wu L."/>
            <person name="Ma J."/>
        </authorList>
    </citation>
    <scope>NUCLEOTIDE SEQUENCE [LARGE SCALE GENOMIC DNA]</scope>
    <source>
        <strain evidence="4">TBRC 1276</strain>
    </source>
</reference>
<keyword evidence="1" id="KW-1133">Transmembrane helix</keyword>
<evidence type="ECO:0000259" key="2">
    <source>
        <dbReference type="Pfam" id="PF09990"/>
    </source>
</evidence>
<organism evidence="3 4">
    <name type="scientific">Nonomuraea purpurea</name>
    <dbReference type="NCBI Taxonomy" id="1849276"/>
    <lineage>
        <taxon>Bacteria</taxon>
        <taxon>Bacillati</taxon>
        <taxon>Actinomycetota</taxon>
        <taxon>Actinomycetes</taxon>
        <taxon>Streptosporangiales</taxon>
        <taxon>Streptosporangiaceae</taxon>
        <taxon>Nonomuraea</taxon>
    </lineage>
</organism>
<proteinExistence type="predicted"/>
<feature type="domain" description="DUF2231" evidence="2">
    <location>
        <begin position="4"/>
        <end position="157"/>
    </location>
</feature>
<name>A0ABV8GSQ1_9ACTN</name>
<gene>
    <name evidence="3" type="ORF">ACFOY2_53235</name>
</gene>
<keyword evidence="1" id="KW-0812">Transmembrane</keyword>
<feature type="transmembrane region" description="Helical" evidence="1">
    <location>
        <begin position="126"/>
        <end position="146"/>
    </location>
</feature>
<accession>A0ABV8GSQ1</accession>
<sequence length="159" mass="16935">MFFGLPLHPLVVHAVVVCVPLAALGTILMAFWPAAARRFWPVVLFVATIALAAVPLSISSGETLKDKVGENALIEAHEEQGEQVLPFVIVLWLAALGISLATRLMRHATPSTPERTAPRPRWHATMIILLAVLALVGGVGGTIATVRAGHSGAQTVWTR</sequence>
<feature type="transmembrane region" description="Helical" evidence="1">
    <location>
        <begin position="39"/>
        <end position="58"/>
    </location>
</feature>
<comment type="caution">
    <text evidence="3">The sequence shown here is derived from an EMBL/GenBank/DDBJ whole genome shotgun (WGS) entry which is preliminary data.</text>
</comment>
<dbReference type="RefSeq" id="WP_379535854.1">
    <property type="nucleotide sequence ID" value="NZ_JBHSBI010000055.1"/>
</dbReference>
<dbReference type="InterPro" id="IPR019251">
    <property type="entry name" value="DUF2231_TM"/>
</dbReference>
<feature type="transmembrane region" description="Helical" evidence="1">
    <location>
        <begin position="84"/>
        <end position="105"/>
    </location>
</feature>
<dbReference type="Pfam" id="PF09990">
    <property type="entry name" value="DUF2231"/>
    <property type="match status" value="1"/>
</dbReference>
<evidence type="ECO:0000313" key="3">
    <source>
        <dbReference type="EMBL" id="MFC4016059.1"/>
    </source>
</evidence>